<comment type="subcellular location">
    <subcellularLocation>
        <location evidence="1">Cell envelope</location>
    </subcellularLocation>
</comment>
<dbReference type="PANTHER" id="PTHR32347:SF23">
    <property type="entry name" value="BLL5650 PROTEIN"/>
    <property type="match status" value="1"/>
</dbReference>
<sequence length="331" mass="37693">MRFNLFYPAVALVGVALVFLFQPPVESELNFYGFAESNETAINYNYPVVVEEILVRPGQAVKAGEVLLQVSRRRSKETLADQEFRIRELQSEESIWRGRKQDELAETDRKMTDATVRLSREIEEAERKLDYQRSLSEGLTSVTVPTSNYRPQEDKIIALKEELARTQVQGKEKEQSLRRELNLGGNPYRAQIDRLSAEAQFDEGQRVQPFAVTAPSDGLIGNLSVKEEEHVPSYETLLSFYEPHSGIVRGYLHEDQTLRVETGDKLEVFSLKNPELIYAGTVVGLGSRIVSIPTRLRKLPDFETYGREVIVEITLDNGFLQKEKVGLRTPR</sequence>
<evidence type="ECO:0000256" key="2">
    <source>
        <dbReference type="ARBA" id="ARBA00023054"/>
    </source>
</evidence>
<protein>
    <submittedName>
        <fullName evidence="3">Multidrug resistance efflux pump</fullName>
    </submittedName>
</protein>
<accession>A0ABX0XGP9</accession>
<dbReference type="InterPro" id="IPR050465">
    <property type="entry name" value="UPF0194_transport"/>
</dbReference>
<evidence type="ECO:0000313" key="4">
    <source>
        <dbReference type="Proteomes" id="UP000770785"/>
    </source>
</evidence>
<keyword evidence="2" id="KW-0175">Coiled coil</keyword>
<dbReference type="PANTHER" id="PTHR32347">
    <property type="entry name" value="EFFLUX SYSTEM COMPONENT YKNX-RELATED"/>
    <property type="match status" value="1"/>
</dbReference>
<comment type="caution">
    <text evidence="3">The sequence shown here is derived from an EMBL/GenBank/DDBJ whole genome shotgun (WGS) entry which is preliminary data.</text>
</comment>
<gene>
    <name evidence="3" type="ORF">GGR27_003895</name>
</gene>
<evidence type="ECO:0000256" key="1">
    <source>
        <dbReference type="ARBA" id="ARBA00004196"/>
    </source>
</evidence>
<keyword evidence="4" id="KW-1185">Reference proteome</keyword>
<dbReference type="RefSeq" id="WP_168040329.1">
    <property type="nucleotide sequence ID" value="NZ_JAATJH010000011.1"/>
</dbReference>
<evidence type="ECO:0000313" key="3">
    <source>
        <dbReference type="EMBL" id="NJC28372.1"/>
    </source>
</evidence>
<dbReference type="Proteomes" id="UP000770785">
    <property type="component" value="Unassembled WGS sequence"/>
</dbReference>
<proteinExistence type="predicted"/>
<name>A0ABX0XGP9_9BACT</name>
<reference evidence="3 4" key="1">
    <citation type="submission" date="2020-03" db="EMBL/GenBank/DDBJ databases">
        <title>Genomic Encyclopedia of Type Strains, Phase IV (KMG-IV): sequencing the most valuable type-strain genomes for metagenomic binning, comparative biology and taxonomic classification.</title>
        <authorList>
            <person name="Goeker M."/>
        </authorList>
    </citation>
    <scope>NUCLEOTIDE SEQUENCE [LARGE SCALE GENOMIC DNA]</scope>
    <source>
        <strain evidence="3 4">DSM 105096</strain>
    </source>
</reference>
<organism evidence="3 4">
    <name type="scientific">Neolewinella antarctica</name>
    <dbReference type="NCBI Taxonomy" id="442734"/>
    <lineage>
        <taxon>Bacteria</taxon>
        <taxon>Pseudomonadati</taxon>
        <taxon>Bacteroidota</taxon>
        <taxon>Saprospiria</taxon>
        <taxon>Saprospirales</taxon>
        <taxon>Lewinellaceae</taxon>
        <taxon>Neolewinella</taxon>
    </lineage>
</organism>
<dbReference type="EMBL" id="JAATJH010000011">
    <property type="protein sequence ID" value="NJC28372.1"/>
    <property type="molecule type" value="Genomic_DNA"/>
</dbReference>